<dbReference type="EMBL" id="MRTF01000003">
    <property type="protein sequence ID" value="OME93888.1"/>
    <property type="molecule type" value="Genomic_DNA"/>
</dbReference>
<keyword evidence="1" id="KW-1133">Transmembrane helix</keyword>
<dbReference type="STRING" id="1401.BK123_11645"/>
<evidence type="ECO:0000256" key="1">
    <source>
        <dbReference type="SAM" id="Phobius"/>
    </source>
</evidence>
<accession>A0A1R1B456</accession>
<feature type="transmembrane region" description="Helical" evidence="1">
    <location>
        <begin position="25"/>
        <end position="44"/>
    </location>
</feature>
<comment type="caution">
    <text evidence="2">The sequence shown here is derived from an EMBL/GenBank/DDBJ whole genome shotgun (WGS) entry which is preliminary data.</text>
</comment>
<dbReference type="AlphaFoldDB" id="A0A1R1B456"/>
<feature type="transmembrane region" description="Helical" evidence="1">
    <location>
        <begin position="64"/>
        <end position="86"/>
    </location>
</feature>
<proteinExistence type="predicted"/>
<organism evidence="2 3">
    <name type="scientific">Paenibacillus lautus</name>
    <name type="common">Bacillus lautus</name>
    <dbReference type="NCBI Taxonomy" id="1401"/>
    <lineage>
        <taxon>Bacteria</taxon>
        <taxon>Bacillati</taxon>
        <taxon>Bacillota</taxon>
        <taxon>Bacilli</taxon>
        <taxon>Bacillales</taxon>
        <taxon>Paenibacillaceae</taxon>
        <taxon>Paenibacillus</taxon>
    </lineage>
</organism>
<name>A0A1R1B456_PAELA</name>
<protein>
    <recommendedName>
        <fullName evidence="4">Acyltransferase 3 domain-containing protein</fullName>
    </recommendedName>
</protein>
<keyword evidence="1" id="KW-0472">Membrane</keyword>
<reference evidence="2 3" key="1">
    <citation type="submission" date="2016-11" db="EMBL/GenBank/DDBJ databases">
        <title>Paenibacillus species isolates.</title>
        <authorList>
            <person name="Beno S.M."/>
        </authorList>
    </citation>
    <scope>NUCLEOTIDE SEQUENCE [LARGE SCALE GENOMIC DNA]</scope>
    <source>
        <strain evidence="2 3">FSL F4-0100</strain>
    </source>
</reference>
<gene>
    <name evidence="2" type="ORF">BK123_11645</name>
</gene>
<evidence type="ECO:0000313" key="2">
    <source>
        <dbReference type="EMBL" id="OME93888.1"/>
    </source>
</evidence>
<evidence type="ECO:0000313" key="3">
    <source>
        <dbReference type="Proteomes" id="UP000187074"/>
    </source>
</evidence>
<keyword evidence="1" id="KW-0812">Transmembrane</keyword>
<dbReference type="Proteomes" id="UP000187074">
    <property type="component" value="Unassembled WGS sequence"/>
</dbReference>
<evidence type="ECO:0008006" key="4">
    <source>
        <dbReference type="Google" id="ProtNLM"/>
    </source>
</evidence>
<sequence length="119" mass="13690">MLLYTTFTCFFLFYIGSRMKKIPSVFVAISSYSFGIYWLHVFYIQVFHKVYKMLAVDYQQLLNVSGYIIVLFIGSTLLSIATVYLLHKFRFGAYVVGKIGAPYNKSQINHNSVESLKAS</sequence>